<evidence type="ECO:0000256" key="1">
    <source>
        <dbReference type="SAM" id="MobiDB-lite"/>
    </source>
</evidence>
<dbReference type="OMA" id="QTRHIEM"/>
<evidence type="ECO:0000313" key="2">
    <source>
        <dbReference type="EMBL" id="CCG58573.1"/>
    </source>
</evidence>
<dbReference type="AlphaFoldDB" id="H8WH13"/>
<sequence>MRLVFIPPGLRLPVIAASETLKRELAIVSLIVNISVFLYSDFLGPSFILFKHTFYLPNLFIVPSKITSSTYPSSSLSGTHIHHHSSKEQQKFHKKKVVKKGQKPSATKKSKVSTKVVKKIGTKAVKVKKVAKKGNDRLTPRTITEYVDNPFFADAEVPEYVSASVYHRWITRAVRNENMKEIKDYYKSKKCQKSSIYSTYAYSYDTTACYEAALKDIKFATEFFKMNHKMETDDSYRPGKEPNLLEYKTTGRKNHYMIGRQTRHIEMGRGGKEGNNALLNYVTKNVDTDPMSRLIESNIPYTKLFQLCKIPNGRKFFIQFRRNSVIWELFKIRKTPSPVR</sequence>
<feature type="compositionally biased region" description="Basic residues" evidence="1">
    <location>
        <begin position="92"/>
        <end position="111"/>
    </location>
</feature>
<dbReference type="KEGG" id="cbr:CBG_25097"/>
<dbReference type="eggNOG" id="KOG1037">
    <property type="taxonomic scope" value="Eukaryota"/>
</dbReference>
<keyword evidence="3" id="KW-1185">Reference proteome</keyword>
<dbReference type="RefSeq" id="XP_045100853.1">
    <property type="nucleotide sequence ID" value="XM_045240896.1"/>
</dbReference>
<proteinExistence type="predicted"/>
<evidence type="ECO:0000313" key="4">
    <source>
        <dbReference type="WormBase" id="CBG25097"/>
    </source>
</evidence>
<dbReference type="Proteomes" id="UP000008549">
    <property type="component" value="Unassembled WGS sequence"/>
</dbReference>
<dbReference type="GeneID" id="8590717"/>
<reference evidence="2 3" key="2">
    <citation type="journal article" date="2011" name="PLoS Genet.">
        <title>Caenorhabditis briggsae recombinant inbred line genotypes reveal inter-strain incompatibility and the evolution of recombination.</title>
        <authorList>
            <person name="Ross J.A."/>
            <person name="Koboldt D.C."/>
            <person name="Staisch J.E."/>
            <person name="Chamberlin H.M."/>
            <person name="Gupta B.P."/>
            <person name="Miller R.D."/>
            <person name="Baird S.E."/>
            <person name="Haag E.S."/>
        </authorList>
    </citation>
    <scope>NUCLEOTIDE SEQUENCE [LARGE SCALE GENOMIC DNA]</scope>
    <source>
        <strain evidence="2 3">AF16</strain>
    </source>
</reference>
<dbReference type="STRING" id="6238.H8WH13"/>
<dbReference type="EMBL" id="HE601117">
    <property type="protein sequence ID" value="CCG58573.1"/>
    <property type="molecule type" value="Genomic_DNA"/>
</dbReference>
<name>H8WH13_CAEBR</name>
<organism evidence="2 3">
    <name type="scientific">Caenorhabditis briggsae</name>
    <dbReference type="NCBI Taxonomy" id="6238"/>
    <lineage>
        <taxon>Eukaryota</taxon>
        <taxon>Metazoa</taxon>
        <taxon>Ecdysozoa</taxon>
        <taxon>Nematoda</taxon>
        <taxon>Chromadorea</taxon>
        <taxon>Rhabditida</taxon>
        <taxon>Rhabditina</taxon>
        <taxon>Rhabditomorpha</taxon>
        <taxon>Rhabditoidea</taxon>
        <taxon>Rhabditidae</taxon>
        <taxon>Peloderinae</taxon>
        <taxon>Caenorhabditis</taxon>
    </lineage>
</organism>
<protein>
    <submittedName>
        <fullName evidence="2">Protein CBG25097</fullName>
    </submittedName>
</protein>
<gene>
    <name evidence="2 4" type="ORF">CBG25097</name>
    <name evidence="2" type="ORF">CBG_25097</name>
</gene>
<reference evidence="2 3" key="1">
    <citation type="journal article" date="2003" name="PLoS Biol.">
        <title>The genome sequence of Caenorhabditis briggsae: a platform for comparative genomics.</title>
        <authorList>
            <person name="Stein L.D."/>
            <person name="Bao Z."/>
            <person name="Blasiar D."/>
            <person name="Blumenthal T."/>
            <person name="Brent M.R."/>
            <person name="Chen N."/>
            <person name="Chinwalla A."/>
            <person name="Clarke L."/>
            <person name="Clee C."/>
            <person name="Coghlan A."/>
            <person name="Coulson A."/>
            <person name="D'Eustachio P."/>
            <person name="Fitch D.H."/>
            <person name="Fulton L.A."/>
            <person name="Fulton R.E."/>
            <person name="Griffiths-Jones S."/>
            <person name="Harris T.W."/>
            <person name="Hillier L.W."/>
            <person name="Kamath R."/>
            <person name="Kuwabara P.E."/>
            <person name="Mardis E.R."/>
            <person name="Marra M.A."/>
            <person name="Miner T.L."/>
            <person name="Minx P."/>
            <person name="Mullikin J.C."/>
            <person name="Plumb R.W."/>
            <person name="Rogers J."/>
            <person name="Schein J.E."/>
            <person name="Sohrmann M."/>
            <person name="Spieth J."/>
            <person name="Stajich J.E."/>
            <person name="Wei C."/>
            <person name="Willey D."/>
            <person name="Wilson R.K."/>
            <person name="Durbin R."/>
            <person name="Waterston R.H."/>
        </authorList>
    </citation>
    <scope>NUCLEOTIDE SEQUENCE [LARGE SCALE GENOMIC DNA]</scope>
    <source>
        <strain evidence="2 3">AF16</strain>
    </source>
</reference>
<feature type="region of interest" description="Disordered" evidence="1">
    <location>
        <begin position="77"/>
        <end position="111"/>
    </location>
</feature>
<dbReference type="WormBase" id="CBG25097">
    <property type="protein sequence ID" value="CBP47393"/>
    <property type="gene ID" value="WBGene00043045"/>
</dbReference>
<accession>H8WH13</accession>
<dbReference type="CTD" id="8590717"/>
<evidence type="ECO:0000313" key="3">
    <source>
        <dbReference type="Proteomes" id="UP000008549"/>
    </source>
</evidence>